<dbReference type="SUPFAM" id="SSF57184">
    <property type="entry name" value="Growth factor receptor domain"/>
    <property type="match status" value="1"/>
</dbReference>
<dbReference type="InterPro" id="IPR008979">
    <property type="entry name" value="Galactose-bd-like_sf"/>
</dbReference>
<protein>
    <submittedName>
        <fullName evidence="9">Ephrin type-A receptor 4</fullName>
    </submittedName>
</protein>
<name>A0A3M7QEX2_BRAPC</name>
<organism evidence="9 10">
    <name type="scientific">Brachionus plicatilis</name>
    <name type="common">Marine rotifer</name>
    <name type="synonym">Brachionus muelleri</name>
    <dbReference type="NCBI Taxonomy" id="10195"/>
    <lineage>
        <taxon>Eukaryota</taxon>
        <taxon>Metazoa</taxon>
        <taxon>Spiralia</taxon>
        <taxon>Gnathifera</taxon>
        <taxon>Rotifera</taxon>
        <taxon>Eurotatoria</taxon>
        <taxon>Monogononta</taxon>
        <taxon>Pseudotrocha</taxon>
        <taxon>Ploima</taxon>
        <taxon>Brachionidae</taxon>
        <taxon>Brachionus</taxon>
    </lineage>
</organism>
<dbReference type="InterPro" id="IPR013761">
    <property type="entry name" value="SAM/pointed_sf"/>
</dbReference>
<evidence type="ECO:0000313" key="10">
    <source>
        <dbReference type="Proteomes" id="UP000276133"/>
    </source>
</evidence>
<feature type="transmembrane region" description="Helical" evidence="6">
    <location>
        <begin position="663"/>
        <end position="684"/>
    </location>
</feature>
<evidence type="ECO:0000256" key="6">
    <source>
        <dbReference type="SAM" id="Phobius"/>
    </source>
</evidence>
<feature type="domain" description="Eph LBD" evidence="8">
    <location>
        <begin position="3"/>
        <end position="242"/>
    </location>
</feature>
<sequence>MHQVTLFDSINQRDDLNWSKISFKETPSKLESNSDWIQEKLNSRSDLHGWKESSYSSSGGDDVWRIHFVCDLNVENIQNWLFTPLIDTKTANRITLNLTFTIRECENLPVKQVKNCREKFELYFEESQTNEDNYLSLKPEYIGIDTQNRSNLFFLNKIKQLRFRDTFVSDTGLRYYNSIVDRQKQKSNSNRQGESSINVELREIALSGNKPNFVRFAIRDTGACISLLSVQVSYVTCSALKKYGILFPETPTGKDLTDLVQVDGQCPDNSVFTQKPKAICTAKGEWLITDSNLVTKCQCNPGFEFINEKCIECPIGYFKSAISNDQKCEPCPQNSWSSGPGMADCDCLKGFYKFHNSHDSNMCQSIPTLRANNVNFNFISDDKINITLNRQEKNLQNSLLTSDIKCFQCDSFSSGYAMNKCELNCFVLSSSHNSIMILNRNLNRISRLKLIIRLKLRDREISEEVLFLNLKQDKHEGSKIDCHSSLGDMNKFCFNMSMDLGGEIAKLFPKSDLVETISQNKLIKSSIFALVLNNDFQLIPSELNLNYNLQQSNTKSSYIQVPIDLVKNNAKQNWSTQLSFCHAKEIEKIRLQFDVDTSNYKNFIKNHIEIYTIDFVLSEVCSLGEKQKMVTELITNHAFVRLTESMIIKDESVSSDRSNKLHVILPIILSSVLVFFVVMLVLFLRKIKFSKNEDGQFNKANSNIDTNRPNFTHLTSVHEWLNSLNIIVYVNLFVNRRLLNLSQVLNLELEDLIKMEIFDPDHQMIILDSVKRIQFELNFQNGFLV</sequence>
<dbReference type="InterPro" id="IPR001090">
    <property type="entry name" value="Ephrin_rcpt_lig-bd_dom"/>
</dbReference>
<evidence type="ECO:0000259" key="8">
    <source>
        <dbReference type="PROSITE" id="PS51550"/>
    </source>
</evidence>
<evidence type="ECO:0000313" key="9">
    <source>
        <dbReference type="EMBL" id="RNA09829.1"/>
    </source>
</evidence>
<dbReference type="GO" id="GO:0005886">
    <property type="term" value="C:plasma membrane"/>
    <property type="evidence" value="ECO:0007669"/>
    <property type="project" value="TreeGrafter"/>
</dbReference>
<evidence type="ECO:0000256" key="5">
    <source>
        <dbReference type="ARBA" id="ARBA00023170"/>
    </source>
</evidence>
<keyword evidence="2" id="KW-0547">Nucleotide-binding</keyword>
<evidence type="ECO:0000256" key="2">
    <source>
        <dbReference type="ARBA" id="ARBA00022741"/>
    </source>
</evidence>
<dbReference type="PROSITE" id="PS50105">
    <property type="entry name" value="SAM_DOMAIN"/>
    <property type="match status" value="1"/>
</dbReference>
<dbReference type="Gene3D" id="2.60.120.260">
    <property type="entry name" value="Galactose-binding domain-like"/>
    <property type="match status" value="1"/>
</dbReference>
<comment type="caution">
    <text evidence="9">The sequence shown here is derived from an EMBL/GenBank/DDBJ whole genome shotgun (WGS) entry which is preliminary data.</text>
</comment>
<reference evidence="9 10" key="1">
    <citation type="journal article" date="2018" name="Sci. Rep.">
        <title>Genomic signatures of local adaptation to the degree of environmental predictability in rotifers.</title>
        <authorList>
            <person name="Franch-Gras L."/>
            <person name="Hahn C."/>
            <person name="Garcia-Roger E.M."/>
            <person name="Carmona M.J."/>
            <person name="Serra M."/>
            <person name="Gomez A."/>
        </authorList>
    </citation>
    <scope>NUCLEOTIDE SEQUENCE [LARGE SCALE GENOMIC DNA]</scope>
    <source>
        <strain evidence="9">HYR1</strain>
    </source>
</reference>
<evidence type="ECO:0000256" key="4">
    <source>
        <dbReference type="ARBA" id="ARBA00023136"/>
    </source>
</evidence>
<keyword evidence="3" id="KW-0067">ATP-binding</keyword>
<dbReference type="Pfam" id="PF01404">
    <property type="entry name" value="Ephrin_lbd"/>
    <property type="match status" value="1"/>
</dbReference>
<feature type="domain" description="SAM" evidence="7">
    <location>
        <begin position="712"/>
        <end position="776"/>
    </location>
</feature>
<dbReference type="Gene3D" id="2.10.50.10">
    <property type="entry name" value="Tumor Necrosis Factor Receptor, subunit A, domain 2"/>
    <property type="match status" value="1"/>
</dbReference>
<dbReference type="Gene3D" id="2.60.40.1770">
    <property type="entry name" value="ephrin a2 ectodomain"/>
    <property type="match status" value="1"/>
</dbReference>
<dbReference type="Pfam" id="PF00536">
    <property type="entry name" value="SAM_1"/>
    <property type="match status" value="1"/>
</dbReference>
<comment type="subcellular location">
    <subcellularLocation>
        <location evidence="1">Membrane</location>
        <topology evidence="1">Single-pass membrane protein</topology>
    </subcellularLocation>
</comment>
<keyword evidence="10" id="KW-1185">Reference proteome</keyword>
<dbReference type="AlphaFoldDB" id="A0A3M7QEX2"/>
<keyword evidence="6" id="KW-0812">Transmembrane</keyword>
<dbReference type="EMBL" id="REGN01006366">
    <property type="protein sequence ID" value="RNA09829.1"/>
    <property type="molecule type" value="Genomic_DNA"/>
</dbReference>
<dbReference type="SUPFAM" id="SSF49785">
    <property type="entry name" value="Galactose-binding domain-like"/>
    <property type="match status" value="1"/>
</dbReference>
<dbReference type="OrthoDB" id="4062651at2759"/>
<keyword evidence="5 9" id="KW-0675">Receptor</keyword>
<dbReference type="InterPro" id="IPR009030">
    <property type="entry name" value="Growth_fac_rcpt_cys_sf"/>
</dbReference>
<dbReference type="InterPro" id="IPR050449">
    <property type="entry name" value="Ephrin_rcpt_TKs"/>
</dbReference>
<accession>A0A3M7QEX2</accession>
<dbReference type="SUPFAM" id="SSF47769">
    <property type="entry name" value="SAM/Pointed domain"/>
    <property type="match status" value="1"/>
</dbReference>
<evidence type="ECO:0000259" key="7">
    <source>
        <dbReference type="PROSITE" id="PS50105"/>
    </source>
</evidence>
<gene>
    <name evidence="9" type="ORF">BpHYR1_047487</name>
</gene>
<dbReference type="PROSITE" id="PS51550">
    <property type="entry name" value="EPH_LBD"/>
    <property type="match status" value="1"/>
</dbReference>
<evidence type="ECO:0000256" key="1">
    <source>
        <dbReference type="ARBA" id="ARBA00004167"/>
    </source>
</evidence>
<proteinExistence type="predicted"/>
<dbReference type="Gene3D" id="1.10.150.50">
    <property type="entry name" value="Transcription Factor, Ets-1"/>
    <property type="match status" value="1"/>
</dbReference>
<dbReference type="Proteomes" id="UP000276133">
    <property type="component" value="Unassembled WGS sequence"/>
</dbReference>
<dbReference type="InterPro" id="IPR001660">
    <property type="entry name" value="SAM"/>
</dbReference>
<dbReference type="Pfam" id="PF25599">
    <property type="entry name" value="Ephrin_CRD"/>
    <property type="match status" value="1"/>
</dbReference>
<keyword evidence="6" id="KW-1133">Transmembrane helix</keyword>
<dbReference type="PANTHER" id="PTHR46877">
    <property type="entry name" value="EPH RECEPTOR A5"/>
    <property type="match status" value="1"/>
</dbReference>
<keyword evidence="4 6" id="KW-0472">Membrane</keyword>
<dbReference type="GO" id="GO:0005524">
    <property type="term" value="F:ATP binding"/>
    <property type="evidence" value="ECO:0007669"/>
    <property type="project" value="UniProtKB-KW"/>
</dbReference>
<dbReference type="PANTHER" id="PTHR46877:SF14">
    <property type="entry name" value="RECEPTOR PROTEIN-TYROSINE KINASE"/>
    <property type="match status" value="1"/>
</dbReference>
<dbReference type="SMART" id="SM00615">
    <property type="entry name" value="EPH_lbd"/>
    <property type="match status" value="1"/>
</dbReference>
<evidence type="ECO:0000256" key="3">
    <source>
        <dbReference type="ARBA" id="ARBA00022840"/>
    </source>
</evidence>
<dbReference type="STRING" id="10195.A0A3M7QEX2"/>
<dbReference type="SMART" id="SM01411">
    <property type="entry name" value="Ephrin_rec_like"/>
    <property type="match status" value="1"/>
</dbReference>